<reference evidence="12" key="3">
    <citation type="submission" date="2025-09" db="UniProtKB">
        <authorList>
            <consortium name="Ensembl"/>
        </authorList>
    </citation>
    <scope>IDENTIFICATION</scope>
</reference>
<dbReference type="RefSeq" id="XP_028678418.1">
    <property type="nucleotide sequence ID" value="XM_028822585.2"/>
</dbReference>
<dbReference type="PROSITE" id="PS00028">
    <property type="entry name" value="ZINC_FINGER_C2H2_1"/>
    <property type="match status" value="6"/>
</dbReference>
<dbReference type="AlphaFoldDB" id="A0A8C4TFJ6"/>
<reference evidence="12" key="2">
    <citation type="submission" date="2025-08" db="UniProtKB">
        <authorList>
            <consortium name="Ensembl"/>
        </authorList>
    </citation>
    <scope>IDENTIFICATION</scope>
</reference>
<dbReference type="GO" id="GO:0000981">
    <property type="term" value="F:DNA-binding transcription factor activity, RNA polymerase II-specific"/>
    <property type="evidence" value="ECO:0007669"/>
    <property type="project" value="TreeGrafter"/>
</dbReference>
<keyword evidence="6" id="KW-0805">Transcription regulation</keyword>
<evidence type="ECO:0000259" key="11">
    <source>
        <dbReference type="PROSITE" id="PS50157"/>
    </source>
</evidence>
<dbReference type="SMART" id="SM00355">
    <property type="entry name" value="ZnF_C2H2"/>
    <property type="match status" value="8"/>
</dbReference>
<evidence type="ECO:0000256" key="3">
    <source>
        <dbReference type="ARBA" id="ARBA00022737"/>
    </source>
</evidence>
<proteinExistence type="inferred from homology"/>
<dbReference type="Ensembl" id="ENSECRT00000032629.1">
    <property type="protein sequence ID" value="ENSECRP00000031935.1"/>
    <property type="gene ID" value="ENSECRG00000021641.1"/>
</dbReference>
<keyword evidence="7" id="KW-0804">Transcription</keyword>
<dbReference type="RefSeq" id="XP_028678416.1">
    <property type="nucleotide sequence ID" value="XM_028822583.2"/>
</dbReference>
<dbReference type="GeneID" id="114667316"/>
<keyword evidence="4 9" id="KW-0863">Zinc-finger</keyword>
<organism evidence="12 13">
    <name type="scientific">Erpetoichthys calabaricus</name>
    <name type="common">Rope fish</name>
    <name type="synonym">Calamoichthys calabaricus</name>
    <dbReference type="NCBI Taxonomy" id="27687"/>
    <lineage>
        <taxon>Eukaryota</taxon>
        <taxon>Metazoa</taxon>
        <taxon>Chordata</taxon>
        <taxon>Craniata</taxon>
        <taxon>Vertebrata</taxon>
        <taxon>Euteleostomi</taxon>
        <taxon>Actinopterygii</taxon>
        <taxon>Polypteriformes</taxon>
        <taxon>Polypteridae</taxon>
        <taxon>Erpetoichthys</taxon>
    </lineage>
</organism>
<dbReference type="PANTHER" id="PTHR24381:SF443">
    <property type="entry name" value="ZINC FINGER PROTEIN CKR1"/>
    <property type="match status" value="1"/>
</dbReference>
<dbReference type="Pfam" id="PF00096">
    <property type="entry name" value="zf-C2H2"/>
    <property type="match status" value="4"/>
</dbReference>
<accession>A0A8C4TFJ6</accession>
<keyword evidence="2" id="KW-0479">Metal-binding</keyword>
<dbReference type="Gene3D" id="3.30.160.60">
    <property type="entry name" value="Classic Zinc Finger"/>
    <property type="match status" value="6"/>
</dbReference>
<feature type="compositionally biased region" description="Basic and acidic residues" evidence="10">
    <location>
        <begin position="255"/>
        <end position="275"/>
    </location>
</feature>
<keyword evidence="5" id="KW-0862">Zinc</keyword>
<dbReference type="OrthoDB" id="6910977at2759"/>
<gene>
    <name evidence="12" type="primary">LOC114667316</name>
</gene>
<dbReference type="GO" id="GO:0005634">
    <property type="term" value="C:nucleus"/>
    <property type="evidence" value="ECO:0007669"/>
    <property type="project" value="TreeGrafter"/>
</dbReference>
<feature type="domain" description="C2H2-type" evidence="11">
    <location>
        <begin position="192"/>
        <end position="219"/>
    </location>
</feature>
<evidence type="ECO:0000256" key="9">
    <source>
        <dbReference type="PROSITE-ProRule" id="PRU00042"/>
    </source>
</evidence>
<dbReference type="FunFam" id="3.30.160.60:FF:000446">
    <property type="entry name" value="Zinc finger protein"/>
    <property type="match status" value="1"/>
</dbReference>
<sequence>MDSKAVVHETTALASVKVEDEVPDGMHVVTLQEWQSVETKVEQPPPPTISRPYQLENLQCYQCFITFCSSKAKERHMKKSHREEYKAQLQQGDTLFTCYVCESTFLSSIELTQHQSTHTKEEKPFKCASCDQSFKTFSEVTTHRRTVCREKPCLCSDCGYSCKTMALLRAHRLTHKVKDENTGQVHEVEKTHKCAKCGVFFESESDLIEHQENHAGEKRCKSNGAVNLNAVKPGPKKRGRPSKASLLSSQEQPDNDCKKEIKSEDKDDQKKEVKPGKRPKMITGKNTSIAVVSKSKTGRRGRPRKGAVVNPSVYVCKECDKTFASRTKLKTHQRFHKEKKAHPCQECDESFNKPEQLAVHQQRAHGGGRHTCQECGKSFTREANLKAHEKMHSAAGNQTAR</sequence>
<feature type="domain" description="C2H2-type" evidence="11">
    <location>
        <begin position="96"/>
        <end position="123"/>
    </location>
</feature>
<reference evidence="12" key="1">
    <citation type="submission" date="2021-06" db="EMBL/GenBank/DDBJ databases">
        <authorList>
            <consortium name="Wellcome Sanger Institute Data Sharing"/>
        </authorList>
    </citation>
    <scope>NUCLEOTIDE SEQUENCE [LARGE SCALE GENOMIC DNA]</scope>
</reference>
<feature type="domain" description="C2H2-type" evidence="11">
    <location>
        <begin position="370"/>
        <end position="397"/>
    </location>
</feature>
<keyword evidence="13" id="KW-1185">Reference proteome</keyword>
<evidence type="ECO:0000256" key="6">
    <source>
        <dbReference type="ARBA" id="ARBA00023015"/>
    </source>
</evidence>
<dbReference type="GO" id="GO:0008270">
    <property type="term" value="F:zinc ion binding"/>
    <property type="evidence" value="ECO:0007669"/>
    <property type="project" value="UniProtKB-KW"/>
</dbReference>
<evidence type="ECO:0000256" key="4">
    <source>
        <dbReference type="ARBA" id="ARBA00022771"/>
    </source>
</evidence>
<dbReference type="RefSeq" id="XP_028678414.1">
    <property type="nucleotide sequence ID" value="XM_028822581.2"/>
</dbReference>
<feature type="domain" description="C2H2-type" evidence="11">
    <location>
        <begin position="314"/>
        <end position="341"/>
    </location>
</feature>
<dbReference type="GO" id="GO:0000977">
    <property type="term" value="F:RNA polymerase II transcription regulatory region sequence-specific DNA binding"/>
    <property type="evidence" value="ECO:0007669"/>
    <property type="project" value="TreeGrafter"/>
</dbReference>
<feature type="compositionally biased region" description="Basic residues" evidence="10">
    <location>
        <begin position="296"/>
        <end position="305"/>
    </location>
</feature>
<evidence type="ECO:0000256" key="5">
    <source>
        <dbReference type="ARBA" id="ARBA00022833"/>
    </source>
</evidence>
<dbReference type="InterPro" id="IPR013087">
    <property type="entry name" value="Znf_C2H2_type"/>
</dbReference>
<evidence type="ECO:0000313" key="12">
    <source>
        <dbReference type="Ensembl" id="ENSECRP00000031935.1"/>
    </source>
</evidence>
<comment type="similarity">
    <text evidence="1">Belongs to the krueppel C2H2-type zinc-finger protein family.</text>
</comment>
<evidence type="ECO:0000256" key="10">
    <source>
        <dbReference type="SAM" id="MobiDB-lite"/>
    </source>
</evidence>
<dbReference type="InterPro" id="IPR036236">
    <property type="entry name" value="Znf_C2H2_sf"/>
</dbReference>
<evidence type="ECO:0000256" key="1">
    <source>
        <dbReference type="ARBA" id="ARBA00006991"/>
    </source>
</evidence>
<dbReference type="GeneTree" id="ENSGT00940000166158"/>
<keyword evidence="3" id="KW-0677">Repeat</keyword>
<evidence type="ECO:0000256" key="8">
    <source>
        <dbReference type="ARBA" id="ARBA00023242"/>
    </source>
</evidence>
<dbReference type="FunFam" id="3.30.160.60:FF:000761">
    <property type="entry name" value="Zinc finger protein 449"/>
    <property type="match status" value="1"/>
</dbReference>
<keyword evidence="8" id="KW-0539">Nucleus</keyword>
<dbReference type="SUPFAM" id="SSF57667">
    <property type="entry name" value="beta-beta-alpha zinc fingers"/>
    <property type="match status" value="5"/>
</dbReference>
<feature type="region of interest" description="Disordered" evidence="10">
    <location>
        <begin position="224"/>
        <end position="306"/>
    </location>
</feature>
<protein>
    <submittedName>
        <fullName evidence="12">Zinc finger protein 585B-like</fullName>
    </submittedName>
</protein>
<evidence type="ECO:0000256" key="7">
    <source>
        <dbReference type="ARBA" id="ARBA00023163"/>
    </source>
</evidence>
<name>A0A8C4TFJ6_ERPCA</name>
<dbReference type="PANTHER" id="PTHR24381">
    <property type="entry name" value="ZINC FINGER PROTEIN"/>
    <property type="match status" value="1"/>
</dbReference>
<dbReference type="RefSeq" id="XP_028678415.1">
    <property type="nucleotide sequence ID" value="XM_028822582.2"/>
</dbReference>
<feature type="domain" description="C2H2-type" evidence="11">
    <location>
        <begin position="342"/>
        <end position="370"/>
    </location>
</feature>
<dbReference type="PROSITE" id="PS50157">
    <property type="entry name" value="ZINC_FINGER_C2H2_2"/>
    <property type="match status" value="6"/>
</dbReference>
<evidence type="ECO:0000256" key="2">
    <source>
        <dbReference type="ARBA" id="ARBA00022723"/>
    </source>
</evidence>
<dbReference type="Proteomes" id="UP000694620">
    <property type="component" value="Chromosome 17"/>
</dbReference>
<feature type="domain" description="C2H2-type" evidence="11">
    <location>
        <begin position="125"/>
        <end position="152"/>
    </location>
</feature>
<evidence type="ECO:0000313" key="13">
    <source>
        <dbReference type="Proteomes" id="UP000694620"/>
    </source>
</evidence>